<comment type="caution">
    <text evidence="1">The sequence shown here is derived from an EMBL/GenBank/DDBJ whole genome shotgun (WGS) entry which is preliminary data.</text>
</comment>
<evidence type="ECO:0000313" key="2">
    <source>
        <dbReference type="Proteomes" id="UP001412067"/>
    </source>
</evidence>
<organism evidence="1 2">
    <name type="scientific">Platanthera guangdongensis</name>
    <dbReference type="NCBI Taxonomy" id="2320717"/>
    <lineage>
        <taxon>Eukaryota</taxon>
        <taxon>Viridiplantae</taxon>
        <taxon>Streptophyta</taxon>
        <taxon>Embryophyta</taxon>
        <taxon>Tracheophyta</taxon>
        <taxon>Spermatophyta</taxon>
        <taxon>Magnoliopsida</taxon>
        <taxon>Liliopsida</taxon>
        <taxon>Asparagales</taxon>
        <taxon>Orchidaceae</taxon>
        <taxon>Orchidoideae</taxon>
        <taxon>Orchideae</taxon>
        <taxon>Orchidinae</taxon>
        <taxon>Platanthera</taxon>
    </lineage>
</organism>
<dbReference type="EMBL" id="JBBWWR010000013">
    <property type="protein sequence ID" value="KAK8955530.1"/>
    <property type="molecule type" value="Genomic_DNA"/>
</dbReference>
<accession>A0ABR2M0A2</accession>
<protein>
    <submittedName>
        <fullName evidence="1">Uncharacterized protein</fullName>
    </submittedName>
</protein>
<dbReference type="Proteomes" id="UP001412067">
    <property type="component" value="Unassembled WGS sequence"/>
</dbReference>
<evidence type="ECO:0000313" key="1">
    <source>
        <dbReference type="EMBL" id="KAK8955530.1"/>
    </source>
</evidence>
<reference evidence="1 2" key="1">
    <citation type="journal article" date="2022" name="Nat. Plants">
        <title>Genomes of leafy and leafless Platanthera orchids illuminate the evolution of mycoheterotrophy.</title>
        <authorList>
            <person name="Li M.H."/>
            <person name="Liu K.W."/>
            <person name="Li Z."/>
            <person name="Lu H.C."/>
            <person name="Ye Q.L."/>
            <person name="Zhang D."/>
            <person name="Wang J.Y."/>
            <person name="Li Y.F."/>
            <person name="Zhong Z.M."/>
            <person name="Liu X."/>
            <person name="Yu X."/>
            <person name="Liu D.K."/>
            <person name="Tu X.D."/>
            <person name="Liu B."/>
            <person name="Hao Y."/>
            <person name="Liao X.Y."/>
            <person name="Jiang Y.T."/>
            <person name="Sun W.H."/>
            <person name="Chen J."/>
            <person name="Chen Y.Q."/>
            <person name="Ai Y."/>
            <person name="Zhai J.W."/>
            <person name="Wu S.S."/>
            <person name="Zhou Z."/>
            <person name="Hsiao Y.Y."/>
            <person name="Wu W.L."/>
            <person name="Chen Y.Y."/>
            <person name="Lin Y.F."/>
            <person name="Hsu J.L."/>
            <person name="Li C.Y."/>
            <person name="Wang Z.W."/>
            <person name="Zhao X."/>
            <person name="Zhong W.Y."/>
            <person name="Ma X.K."/>
            <person name="Ma L."/>
            <person name="Huang J."/>
            <person name="Chen G.Z."/>
            <person name="Huang M.Z."/>
            <person name="Huang L."/>
            <person name="Peng D.H."/>
            <person name="Luo Y.B."/>
            <person name="Zou S.Q."/>
            <person name="Chen S.P."/>
            <person name="Lan S."/>
            <person name="Tsai W.C."/>
            <person name="Van de Peer Y."/>
            <person name="Liu Z.J."/>
        </authorList>
    </citation>
    <scope>NUCLEOTIDE SEQUENCE [LARGE SCALE GENOMIC DNA]</scope>
    <source>
        <strain evidence="1">Lor288</strain>
    </source>
</reference>
<name>A0ABR2M0A2_9ASPA</name>
<keyword evidence="2" id="KW-1185">Reference proteome</keyword>
<gene>
    <name evidence="1" type="ORF">KSP40_PGU010467</name>
</gene>
<proteinExistence type="predicted"/>
<sequence length="228" mass="25243">MTPTPQRCTRRNALTALPHVGATRPLSSPSSPLLPPRAPSAMTLAFRSLPCLHLCHGIRNREHAQTPVPLSSHSKSYLLLRRLCTINAPPAAQIRDDSLSLPSSGLLDAFHPPPHKSGNVHPPQNPDTPLLHLLLLRNNGSSYRDNPTPQHRDTRLLPHFFTVIPTPAKIITSFSTALPFTAEATIYPRTISGFLRRYTLFSLWRCFGLWRCADRSECEAVGFILGGK</sequence>